<dbReference type="InterPro" id="IPR001763">
    <property type="entry name" value="Rhodanese-like_dom"/>
</dbReference>
<dbReference type="Proteomes" id="UP001055712">
    <property type="component" value="Unassembled WGS sequence"/>
</dbReference>
<dbReference type="PANTHER" id="PTHR43629">
    <property type="entry name" value="PEPTIDYL-PROLYL CIS-TRANS ISOMERASE"/>
    <property type="match status" value="1"/>
</dbReference>
<comment type="catalytic activity">
    <reaction evidence="2">
        <text>[protein]-peptidylproline (omega=180) = [protein]-peptidylproline (omega=0)</text>
        <dbReference type="Rhea" id="RHEA:16237"/>
        <dbReference type="Rhea" id="RHEA-COMP:10747"/>
        <dbReference type="Rhea" id="RHEA-COMP:10748"/>
        <dbReference type="ChEBI" id="CHEBI:83833"/>
        <dbReference type="ChEBI" id="CHEBI:83834"/>
        <dbReference type="EC" id="5.2.1.8"/>
    </reaction>
</comment>
<feature type="domain" description="PpiC" evidence="3">
    <location>
        <begin position="3"/>
        <end position="94"/>
    </location>
</feature>
<organism evidence="5 6">
    <name type="scientific">Chlorella vulgaris</name>
    <name type="common">Green alga</name>
    <dbReference type="NCBI Taxonomy" id="3077"/>
    <lineage>
        <taxon>Eukaryota</taxon>
        <taxon>Viridiplantae</taxon>
        <taxon>Chlorophyta</taxon>
        <taxon>core chlorophytes</taxon>
        <taxon>Trebouxiophyceae</taxon>
        <taxon>Chlorellales</taxon>
        <taxon>Chlorellaceae</taxon>
        <taxon>Chlorella clade</taxon>
        <taxon>Chlorella</taxon>
    </lineage>
</organism>
<comment type="caution">
    <text evidence="5">The sequence shown here is derived from an EMBL/GenBank/DDBJ whole genome shotgun (WGS) entry which is preliminary data.</text>
</comment>
<dbReference type="Pfam" id="PF00639">
    <property type="entry name" value="Rotamase"/>
    <property type="match status" value="1"/>
</dbReference>
<feature type="domain" description="Rhodanese" evidence="4">
    <location>
        <begin position="120"/>
        <end position="211"/>
    </location>
</feature>
<keyword evidence="6" id="KW-1185">Reference proteome</keyword>
<reference evidence="5" key="1">
    <citation type="journal article" date="2019" name="Plant J.">
        <title>Chlorella vulgaris genome assembly and annotation reveals the molecular basis for metabolic acclimation to high light conditions.</title>
        <authorList>
            <person name="Cecchin M."/>
            <person name="Marcolungo L."/>
            <person name="Rossato M."/>
            <person name="Girolomoni L."/>
            <person name="Cosentino E."/>
            <person name="Cuine S."/>
            <person name="Li-Beisson Y."/>
            <person name="Delledonne M."/>
            <person name="Ballottari M."/>
        </authorList>
    </citation>
    <scope>NUCLEOTIDE SEQUENCE</scope>
    <source>
        <strain evidence="5">211/11P</strain>
    </source>
</reference>
<reference evidence="5" key="2">
    <citation type="submission" date="2020-11" db="EMBL/GenBank/DDBJ databases">
        <authorList>
            <person name="Cecchin M."/>
            <person name="Marcolungo L."/>
            <person name="Rossato M."/>
            <person name="Girolomoni L."/>
            <person name="Cosentino E."/>
            <person name="Cuine S."/>
            <person name="Li-Beisson Y."/>
            <person name="Delledonne M."/>
            <person name="Ballottari M."/>
        </authorList>
    </citation>
    <scope>NUCLEOTIDE SEQUENCE</scope>
    <source>
        <strain evidence="5">211/11P</strain>
        <tissue evidence="5">Whole cell</tissue>
    </source>
</reference>
<dbReference type="Gene3D" id="3.40.250.10">
    <property type="entry name" value="Rhodanese-like domain"/>
    <property type="match status" value="1"/>
</dbReference>
<dbReference type="PROSITE" id="PS50198">
    <property type="entry name" value="PPIC_PPIASE_2"/>
    <property type="match status" value="1"/>
</dbReference>
<name>A0A9D4TF25_CHLVU</name>
<evidence type="ECO:0000313" key="6">
    <source>
        <dbReference type="Proteomes" id="UP001055712"/>
    </source>
</evidence>
<keyword evidence="1 2" id="KW-0413">Isomerase</keyword>
<gene>
    <name evidence="5" type="ORF">D9Q98_009425</name>
</gene>
<protein>
    <recommendedName>
        <fullName evidence="2">Peptidyl-prolyl cis-trans isomerase</fullName>
        <ecNumber evidence="2">5.2.1.8</ecNumber>
    </recommendedName>
</protein>
<proteinExistence type="predicted"/>
<dbReference type="SUPFAM" id="SSF52821">
    <property type="entry name" value="Rhodanese/Cell cycle control phosphatase"/>
    <property type="match status" value="1"/>
</dbReference>
<dbReference type="SUPFAM" id="SSF54534">
    <property type="entry name" value="FKBP-like"/>
    <property type="match status" value="1"/>
</dbReference>
<dbReference type="AlphaFoldDB" id="A0A9D4TF25"/>
<dbReference type="GO" id="GO:0003755">
    <property type="term" value="F:peptidyl-prolyl cis-trans isomerase activity"/>
    <property type="evidence" value="ECO:0007669"/>
    <property type="project" value="UniProtKB-UniRule"/>
</dbReference>
<evidence type="ECO:0000256" key="2">
    <source>
        <dbReference type="RuleBase" id="RU363014"/>
    </source>
</evidence>
<dbReference type="EMBL" id="SIDB01000013">
    <property type="protein sequence ID" value="KAI3424062.1"/>
    <property type="molecule type" value="Genomic_DNA"/>
</dbReference>
<evidence type="ECO:0000256" key="1">
    <source>
        <dbReference type="PROSITE-ProRule" id="PRU00278"/>
    </source>
</evidence>
<dbReference type="InterPro" id="IPR036873">
    <property type="entry name" value="Rhodanese-like_dom_sf"/>
</dbReference>
<accession>A0A9D4TF25</accession>
<dbReference type="SMART" id="SM00450">
    <property type="entry name" value="RHOD"/>
    <property type="match status" value="1"/>
</dbReference>
<dbReference type="PROSITE" id="PS50206">
    <property type="entry name" value="RHODANESE_3"/>
    <property type="match status" value="1"/>
</dbReference>
<evidence type="ECO:0000259" key="4">
    <source>
        <dbReference type="PROSITE" id="PS50206"/>
    </source>
</evidence>
<evidence type="ECO:0000313" key="5">
    <source>
        <dbReference type="EMBL" id="KAI3424062.1"/>
    </source>
</evidence>
<evidence type="ECO:0000259" key="3">
    <source>
        <dbReference type="PROSITE" id="PS50198"/>
    </source>
</evidence>
<dbReference type="EC" id="5.2.1.8" evidence="2"/>
<sequence>MAAKQVEVSHILLSQENKGLVPKLRKSIAAGEETLAILASEHSQCPSRGNGGSLGWIARGQTVPEFEEAAFGCAPGSLAVCETRFGVHLLTVTAEREAAEVQHMTVQELAELLATRSAGGNEDVQFIDVREEREEQLASLPHFKLLPLSKFESWSTQVHTLLDQEKETVCLCHHGVRSMQASQWLLQQGFTNVKNVTGGIAAMARIDPAVPEY</sequence>
<dbReference type="PANTHER" id="PTHR43629:SF2">
    <property type="entry name" value="RHODANESE-LIKE_PPIC DOMAIN-CONTAINING PROTEIN 12, CHLOROPLASTIC"/>
    <property type="match status" value="1"/>
</dbReference>
<dbReference type="Pfam" id="PF00581">
    <property type="entry name" value="Rhodanese"/>
    <property type="match status" value="1"/>
</dbReference>
<dbReference type="InterPro" id="IPR000297">
    <property type="entry name" value="PPIase_PpiC"/>
</dbReference>
<dbReference type="InterPro" id="IPR052204">
    <property type="entry name" value="PpiC/parvulin_rotamase"/>
</dbReference>
<dbReference type="Gene3D" id="3.10.50.40">
    <property type="match status" value="1"/>
</dbReference>
<dbReference type="InterPro" id="IPR046357">
    <property type="entry name" value="PPIase_dom_sf"/>
</dbReference>
<keyword evidence="1 2" id="KW-0697">Rotamase</keyword>
<dbReference type="OrthoDB" id="509028at2759"/>